<name>A0AAD5U8Q0_9FUNG</name>
<dbReference type="Proteomes" id="UP001210925">
    <property type="component" value="Unassembled WGS sequence"/>
</dbReference>
<keyword evidence="2" id="KW-0812">Transmembrane</keyword>
<comment type="caution">
    <text evidence="3">The sequence shown here is derived from an EMBL/GenBank/DDBJ whole genome shotgun (WGS) entry which is preliminary data.</text>
</comment>
<organism evidence="3 4">
    <name type="scientific">Boothiomyces macroporosus</name>
    <dbReference type="NCBI Taxonomy" id="261099"/>
    <lineage>
        <taxon>Eukaryota</taxon>
        <taxon>Fungi</taxon>
        <taxon>Fungi incertae sedis</taxon>
        <taxon>Chytridiomycota</taxon>
        <taxon>Chytridiomycota incertae sedis</taxon>
        <taxon>Chytridiomycetes</taxon>
        <taxon>Rhizophydiales</taxon>
        <taxon>Terramycetaceae</taxon>
        <taxon>Boothiomyces</taxon>
    </lineage>
</organism>
<keyword evidence="4" id="KW-1185">Reference proteome</keyword>
<feature type="compositionally biased region" description="Basic and acidic residues" evidence="1">
    <location>
        <begin position="325"/>
        <end position="334"/>
    </location>
</feature>
<protein>
    <submittedName>
        <fullName evidence="3">Uncharacterized protein</fullName>
    </submittedName>
</protein>
<evidence type="ECO:0000256" key="2">
    <source>
        <dbReference type="SAM" id="Phobius"/>
    </source>
</evidence>
<feature type="compositionally biased region" description="Polar residues" evidence="1">
    <location>
        <begin position="301"/>
        <end position="315"/>
    </location>
</feature>
<keyword evidence="2" id="KW-0472">Membrane</keyword>
<keyword evidence="2" id="KW-1133">Transmembrane helix</keyword>
<evidence type="ECO:0000313" key="4">
    <source>
        <dbReference type="Proteomes" id="UP001210925"/>
    </source>
</evidence>
<evidence type="ECO:0000313" key="3">
    <source>
        <dbReference type="EMBL" id="KAJ3250456.1"/>
    </source>
</evidence>
<dbReference type="EMBL" id="JADGKB010000258">
    <property type="protein sequence ID" value="KAJ3250456.1"/>
    <property type="molecule type" value="Genomic_DNA"/>
</dbReference>
<evidence type="ECO:0000256" key="1">
    <source>
        <dbReference type="SAM" id="MobiDB-lite"/>
    </source>
</evidence>
<accession>A0AAD5U8Q0</accession>
<feature type="region of interest" description="Disordered" evidence="1">
    <location>
        <begin position="297"/>
        <end position="334"/>
    </location>
</feature>
<gene>
    <name evidence="3" type="ORF">HK103_003485</name>
</gene>
<proteinExistence type="predicted"/>
<sequence length="334" mass="37440">MCDINGVSFNKDRGVYLGSFTLFNYSPAANFGQSNCQLFNATIAPTDVQKTTDNYCGFSTKSSLFPYCKQATIPPPVANTIIATPTSTVSSDSSNSNSTNVGLIIGLIVAVVLLIFILLAVFFYHYRSNNKPKPEQMSSQTTLHDHSKNTDNQYLMNSQPTIYQISSSNQGYSYNNSFDQRQSSSMVSHSQDFNPLELRSSQLKSNLDTNYHATELNRNKTYSPMDSFQPLELPFLERNKTYAPTSTNEEFQFPRYSLEENAKGTERVDSFGRVNTLQNDGIVPDTLSKTTTLKQKDTLVTRASNPDTPILQQNFPDEPVADGEEDKHPRYQIQ</sequence>
<dbReference type="AlphaFoldDB" id="A0AAD5U8Q0"/>
<feature type="transmembrane region" description="Helical" evidence="2">
    <location>
        <begin position="101"/>
        <end position="124"/>
    </location>
</feature>
<reference evidence="3" key="1">
    <citation type="submission" date="2020-05" db="EMBL/GenBank/DDBJ databases">
        <title>Phylogenomic resolution of chytrid fungi.</title>
        <authorList>
            <person name="Stajich J.E."/>
            <person name="Amses K."/>
            <person name="Simmons R."/>
            <person name="Seto K."/>
            <person name="Myers J."/>
            <person name="Bonds A."/>
            <person name="Quandt C.A."/>
            <person name="Barry K."/>
            <person name="Liu P."/>
            <person name="Grigoriev I."/>
            <person name="Longcore J.E."/>
            <person name="James T.Y."/>
        </authorList>
    </citation>
    <scope>NUCLEOTIDE SEQUENCE</scope>
    <source>
        <strain evidence="3">PLAUS21</strain>
    </source>
</reference>